<dbReference type="Gene3D" id="2.30.42.10">
    <property type="match status" value="1"/>
</dbReference>
<dbReference type="SUPFAM" id="SSF50156">
    <property type="entry name" value="PDZ domain-like"/>
    <property type="match status" value="1"/>
</dbReference>
<dbReference type="Pfam" id="PF02377">
    <property type="entry name" value="Dishevelled"/>
    <property type="match status" value="1"/>
</dbReference>
<protein>
    <submittedName>
        <fullName evidence="11">Dishevelled segment polarity protein 1a</fullName>
    </submittedName>
</protein>
<proteinExistence type="inferred from homology"/>
<comment type="similarity">
    <text evidence="2">Belongs to the DSH family.</text>
</comment>
<organism evidence="11 12">
    <name type="scientific">Dicentrarchus labrax</name>
    <name type="common">European seabass</name>
    <name type="synonym">Morone labrax</name>
    <dbReference type="NCBI Taxonomy" id="13489"/>
    <lineage>
        <taxon>Eukaryota</taxon>
        <taxon>Metazoa</taxon>
        <taxon>Chordata</taxon>
        <taxon>Craniata</taxon>
        <taxon>Vertebrata</taxon>
        <taxon>Euteleostomi</taxon>
        <taxon>Actinopterygii</taxon>
        <taxon>Neopterygii</taxon>
        <taxon>Teleostei</taxon>
        <taxon>Neoteleostei</taxon>
        <taxon>Acanthomorphata</taxon>
        <taxon>Eupercaria</taxon>
        <taxon>Moronidae</taxon>
        <taxon>Dicentrarchus</taxon>
    </lineage>
</organism>
<accession>A0A8C4ER24</accession>
<dbReference type="Pfam" id="PF12316">
    <property type="entry name" value="Dsh_C"/>
    <property type="match status" value="1"/>
</dbReference>
<keyword evidence="12" id="KW-1185">Reference proteome</keyword>
<feature type="compositionally biased region" description="Basic and acidic residues" evidence="7">
    <location>
        <begin position="559"/>
        <end position="571"/>
    </location>
</feature>
<keyword evidence="3" id="KW-0217">Developmental protein</keyword>
<evidence type="ECO:0000313" key="11">
    <source>
        <dbReference type="Ensembl" id="ENSDLAP00005021858.1"/>
    </source>
</evidence>
<keyword evidence="5 6" id="KW-0879">Wnt signaling pathway</keyword>
<evidence type="ECO:0000256" key="3">
    <source>
        <dbReference type="ARBA" id="ARBA00022473"/>
    </source>
</evidence>
<feature type="domain" description="PDZ" evidence="8">
    <location>
        <begin position="239"/>
        <end position="311"/>
    </location>
</feature>
<dbReference type="InterPro" id="IPR008339">
    <property type="entry name" value="Dishevelled_fam"/>
</dbReference>
<dbReference type="Gene3D" id="1.10.10.10">
    <property type="entry name" value="Winged helix-like DNA-binding domain superfamily/Winged helix DNA-binding domain"/>
    <property type="match status" value="1"/>
</dbReference>
<dbReference type="InterPro" id="IPR015506">
    <property type="entry name" value="Dsh/Dvl-rel"/>
</dbReference>
<dbReference type="PANTHER" id="PTHR10878">
    <property type="entry name" value="SEGMENT POLARITY PROTEIN DISHEVELLED"/>
    <property type="match status" value="1"/>
</dbReference>
<dbReference type="InterPro" id="IPR036388">
    <property type="entry name" value="WH-like_DNA-bd_sf"/>
</dbReference>
<feature type="region of interest" description="Disordered" evidence="7">
    <location>
        <begin position="465"/>
        <end position="640"/>
    </location>
</feature>
<dbReference type="GO" id="GO:0035556">
    <property type="term" value="P:intracellular signal transduction"/>
    <property type="evidence" value="ECO:0007669"/>
    <property type="project" value="InterPro"/>
</dbReference>
<dbReference type="InterPro" id="IPR036034">
    <property type="entry name" value="PDZ_sf"/>
</dbReference>
<dbReference type="InterPro" id="IPR024580">
    <property type="entry name" value="Dishevelled_C-dom"/>
</dbReference>
<name>A0A8C4ER24_DICLA</name>
<feature type="domain" description="DEP" evidence="9">
    <location>
        <begin position="379"/>
        <end position="453"/>
    </location>
</feature>
<dbReference type="PRINTS" id="PR01761">
    <property type="entry name" value="DISHEVELLED1"/>
</dbReference>
<dbReference type="InterPro" id="IPR001478">
    <property type="entry name" value="PDZ"/>
</dbReference>
<dbReference type="Pfam" id="PF00595">
    <property type="entry name" value="PDZ"/>
    <property type="match status" value="1"/>
</dbReference>
<dbReference type="PROSITE" id="PS50186">
    <property type="entry name" value="DEP"/>
    <property type="match status" value="1"/>
</dbReference>
<sequence>MAETKIIYHIDEEETPYLVKLSVSPEKVTLADFKNVLNNRPVNSYKFFFKSMDQDFGVVKEEISDDNAKLPCFNGRVVSWLVLAESAHSDGGSQCTESHPELPPPLERTGGIGDSRPPSFHANAVSSRDGLDTETGTESLLSHRRERERERARRRARETEPMGYDSASVMSSELESSSFVDSEEDEDASRLSSSTEQSSSSQLMRRHKRRRRRHKVAKIDRSSSFSSITDSTMSLNIITVTLNMEKYNFLGISIVGQSNDRGDGGIYIGSIMKGGAVAADGRIEPGDMLLQVNDVNFENMSNDDAVRILREIVSKTGPISLTVAKCWDPSPRSYFTIPRGKTDTSCFLINSSPIPEFDDLPLSASKTDMATIVKVMQLPDSGLEIRDRMWLKITIANAVIGADVVDWLYSRVEGFKDRRDARKYASSLLKHGYLRHTVNKITFSEQCYYTFGDLCQNMASLNLNEGSSGGGSEQDTLAPLPPTSNPWPLGGQPFPYPPFPSAPPSFPPGYSDPCHSFHSGSAGSQHSEGSRSSGSNPSAGKGRRSSPQEKGQRSTCSESEPRVRGGRRGDRSASQMSHHSHTVSSHSHARSSLSHSHERSHASSYGPPGLPPPYCLARLAPKTSVSSSTPPGAPPGRELAAVPPELTASRQSFQHAMGNPCEFFVDIM</sequence>
<dbReference type="GeneTree" id="ENSGT00950000182903"/>
<evidence type="ECO:0000256" key="1">
    <source>
        <dbReference type="ARBA" id="ARBA00004496"/>
    </source>
</evidence>
<reference evidence="11" key="1">
    <citation type="submission" date="2025-08" db="UniProtKB">
        <authorList>
            <consortium name="Ensembl"/>
        </authorList>
    </citation>
    <scope>IDENTIFICATION</scope>
</reference>
<evidence type="ECO:0000256" key="7">
    <source>
        <dbReference type="SAM" id="MobiDB-lite"/>
    </source>
</evidence>
<dbReference type="FunFam" id="1.10.10.10:FF:000040">
    <property type="entry name" value="segment polarity protein dishevelled homolog DVL-3"/>
    <property type="match status" value="1"/>
</dbReference>
<dbReference type="InterPro" id="IPR000591">
    <property type="entry name" value="DEP_dom"/>
</dbReference>
<keyword evidence="4" id="KW-0963">Cytoplasm</keyword>
<dbReference type="SMART" id="SM00049">
    <property type="entry name" value="DEP"/>
    <property type="match status" value="1"/>
</dbReference>
<evidence type="ECO:0000259" key="10">
    <source>
        <dbReference type="PROSITE" id="PS50841"/>
    </source>
</evidence>
<comment type="subcellular location">
    <subcellularLocation>
        <location evidence="1">Cytoplasm</location>
    </subcellularLocation>
</comment>
<dbReference type="SUPFAM" id="SSF54236">
    <property type="entry name" value="Ubiquitin-like"/>
    <property type="match status" value="1"/>
</dbReference>
<evidence type="ECO:0000256" key="5">
    <source>
        <dbReference type="ARBA" id="ARBA00022687"/>
    </source>
</evidence>
<dbReference type="Gene3D" id="2.40.240.130">
    <property type="match status" value="1"/>
</dbReference>
<dbReference type="SUPFAM" id="SSF46785">
    <property type="entry name" value="Winged helix' DNA-binding domain"/>
    <property type="match status" value="1"/>
</dbReference>
<evidence type="ECO:0000256" key="4">
    <source>
        <dbReference type="ARBA" id="ARBA00022490"/>
    </source>
</evidence>
<feature type="compositionally biased region" description="Basic residues" evidence="7">
    <location>
        <begin position="204"/>
        <end position="216"/>
    </location>
</feature>
<dbReference type="InterPro" id="IPR001158">
    <property type="entry name" value="DIX"/>
</dbReference>
<evidence type="ECO:0000256" key="2">
    <source>
        <dbReference type="ARBA" id="ARBA00008735"/>
    </source>
</evidence>
<evidence type="ECO:0000259" key="9">
    <source>
        <dbReference type="PROSITE" id="PS50186"/>
    </source>
</evidence>
<dbReference type="GO" id="GO:0005829">
    <property type="term" value="C:cytosol"/>
    <property type="evidence" value="ECO:0007669"/>
    <property type="project" value="TreeGrafter"/>
</dbReference>
<dbReference type="AlphaFoldDB" id="A0A8C4ER24"/>
<reference evidence="11" key="2">
    <citation type="submission" date="2025-09" db="UniProtKB">
        <authorList>
            <consortium name="Ensembl"/>
        </authorList>
    </citation>
    <scope>IDENTIFICATION</scope>
</reference>
<evidence type="ECO:0000313" key="12">
    <source>
        <dbReference type="Proteomes" id="UP000694389"/>
    </source>
</evidence>
<dbReference type="FunFam" id="2.40.240.130:FF:000001">
    <property type="entry name" value="Segment polarity protein dishevelled homolog DVL-1"/>
    <property type="match status" value="1"/>
</dbReference>
<dbReference type="PANTHER" id="PTHR10878:SF5">
    <property type="entry name" value="SEGMENT POLARITY PROTEIN DISHEVELLED HOMOLOG DVL-1-RELATED"/>
    <property type="match status" value="1"/>
</dbReference>
<feature type="compositionally biased region" description="Pro residues" evidence="7">
    <location>
        <begin position="494"/>
        <end position="507"/>
    </location>
</feature>
<feature type="compositionally biased region" description="Basic and acidic residues" evidence="7">
    <location>
        <begin position="141"/>
        <end position="151"/>
    </location>
</feature>
<dbReference type="PRINTS" id="PR01760">
    <property type="entry name" value="DISHEVELLED"/>
</dbReference>
<dbReference type="Ensembl" id="ENSDLAT00005023407.2">
    <property type="protein sequence ID" value="ENSDLAP00005021858.1"/>
    <property type="gene ID" value="ENSDLAG00005009961.2"/>
</dbReference>
<dbReference type="GO" id="GO:0060070">
    <property type="term" value="P:canonical Wnt signaling pathway"/>
    <property type="evidence" value="ECO:0007669"/>
    <property type="project" value="TreeGrafter"/>
</dbReference>
<feature type="compositionally biased region" description="Low complexity" evidence="7">
    <location>
        <begin position="190"/>
        <end position="201"/>
    </location>
</feature>
<dbReference type="GO" id="GO:0005109">
    <property type="term" value="F:frizzled binding"/>
    <property type="evidence" value="ECO:0007669"/>
    <property type="project" value="TreeGrafter"/>
</dbReference>
<dbReference type="Proteomes" id="UP000694389">
    <property type="component" value="Unassembled WGS sequence"/>
</dbReference>
<dbReference type="InterPro" id="IPR038207">
    <property type="entry name" value="DIX_dom_sf"/>
</dbReference>
<evidence type="ECO:0000256" key="6">
    <source>
        <dbReference type="PROSITE-ProRule" id="PRU00069"/>
    </source>
</evidence>
<dbReference type="InterPro" id="IPR036390">
    <property type="entry name" value="WH_DNA-bd_sf"/>
</dbReference>
<dbReference type="CDD" id="cd06717">
    <property type="entry name" value="PDZ_Dishevelled-like"/>
    <property type="match status" value="1"/>
</dbReference>
<dbReference type="InterPro" id="IPR029071">
    <property type="entry name" value="Ubiquitin-like_domsf"/>
</dbReference>
<gene>
    <name evidence="11" type="primary">dvl1a</name>
</gene>
<feature type="region of interest" description="Disordered" evidence="7">
    <location>
        <begin position="89"/>
        <end position="220"/>
    </location>
</feature>
<dbReference type="FunFam" id="2.30.42.10:FF:000014">
    <property type="entry name" value="Segment polarity protein dishevelled homolog DVL-3"/>
    <property type="match status" value="1"/>
</dbReference>
<feature type="domain" description="DIX" evidence="10">
    <location>
        <begin position="1"/>
        <end position="85"/>
    </location>
</feature>
<dbReference type="CDD" id="cd04438">
    <property type="entry name" value="DEP_dishevelled"/>
    <property type="match status" value="1"/>
</dbReference>
<dbReference type="Pfam" id="PF00778">
    <property type="entry name" value="DIX"/>
    <property type="match status" value="1"/>
</dbReference>
<feature type="compositionally biased region" description="Low complexity" evidence="7">
    <location>
        <begin position="521"/>
        <end position="540"/>
    </location>
</feature>
<dbReference type="PROSITE" id="PS50106">
    <property type="entry name" value="PDZ"/>
    <property type="match status" value="1"/>
</dbReference>
<evidence type="ECO:0000259" key="8">
    <source>
        <dbReference type="PROSITE" id="PS50106"/>
    </source>
</evidence>
<dbReference type="PROSITE" id="PS50841">
    <property type="entry name" value="DIX"/>
    <property type="match status" value="1"/>
</dbReference>
<dbReference type="InterPro" id="IPR003351">
    <property type="entry name" value="Dishevelled_protein_dom"/>
</dbReference>
<dbReference type="SMART" id="SM00228">
    <property type="entry name" value="PDZ"/>
    <property type="match status" value="1"/>
</dbReference>
<feature type="compositionally biased region" description="Low complexity" evidence="7">
    <location>
        <begin position="582"/>
        <end position="594"/>
    </location>
</feature>
<dbReference type="SMART" id="SM00021">
    <property type="entry name" value="DAX"/>
    <property type="match status" value="1"/>
</dbReference>
<feature type="compositionally biased region" description="Low complexity" evidence="7">
    <location>
        <begin position="165"/>
        <end position="180"/>
    </location>
</feature>
<dbReference type="Pfam" id="PF00610">
    <property type="entry name" value="DEP"/>
    <property type="match status" value="1"/>
</dbReference>